<gene>
    <name evidence="2" type="ORF">J0695_35655</name>
</gene>
<feature type="transmembrane region" description="Helical" evidence="1">
    <location>
        <begin position="12"/>
        <end position="32"/>
    </location>
</feature>
<feature type="non-terminal residue" evidence="2">
    <location>
        <position position="1"/>
    </location>
</feature>
<protein>
    <recommendedName>
        <fullName evidence="4">Glycosyltransferase RgtA/B/C/D-like domain-containing protein</fullName>
    </recommendedName>
</protein>
<feature type="transmembrane region" description="Helical" evidence="1">
    <location>
        <begin position="87"/>
        <end position="106"/>
    </location>
</feature>
<evidence type="ECO:0008006" key="4">
    <source>
        <dbReference type="Google" id="ProtNLM"/>
    </source>
</evidence>
<sequence>LAILGPRRVLRAPHLLAGIAIAVTLALPNLIWQATHDWPQLTVAGGISDSDGTENRVLFVPDQLLYLSPLYVPIWIAGWLRLRRDPALRWAQSLWFGYPLLCLLVIGSGGKAYYAIPLLLALLAAGCEPAVQWAHRRLLITAVALTAAVTAVLSLPILPTSAIAIPQGVNPEVAEEVGWPQLTDAVAVAWSKVPAADRPRAVILVQNYGQAGALTHYGPSRHLPGPYSGHMSYADWGPPPDSSNGPVVLVLQRGSKGYGADFTACRQITRVDNGQVVDNEEQHAAVMLCTGTTKPWSALWPELRHYY</sequence>
<keyword evidence="1" id="KW-0472">Membrane</keyword>
<comment type="caution">
    <text evidence="2">The sequence shown here is derived from an EMBL/GenBank/DDBJ whole genome shotgun (WGS) entry which is preliminary data.</text>
</comment>
<keyword evidence="1" id="KW-0812">Transmembrane</keyword>
<evidence type="ECO:0000256" key="1">
    <source>
        <dbReference type="SAM" id="Phobius"/>
    </source>
</evidence>
<dbReference type="Proteomes" id="UP000664167">
    <property type="component" value="Unassembled WGS sequence"/>
</dbReference>
<accession>A0A939FF77</accession>
<keyword evidence="3" id="KW-1185">Reference proteome</keyword>
<evidence type="ECO:0000313" key="3">
    <source>
        <dbReference type="Proteomes" id="UP000664167"/>
    </source>
</evidence>
<evidence type="ECO:0000313" key="2">
    <source>
        <dbReference type="EMBL" id="MBO0517061.1"/>
    </source>
</evidence>
<organism evidence="2 3">
    <name type="scientific">Streptomyces beijiangensis</name>
    <dbReference type="NCBI Taxonomy" id="163361"/>
    <lineage>
        <taxon>Bacteria</taxon>
        <taxon>Bacillati</taxon>
        <taxon>Actinomycetota</taxon>
        <taxon>Actinomycetes</taxon>
        <taxon>Kitasatosporales</taxon>
        <taxon>Streptomycetaceae</taxon>
        <taxon>Streptomyces</taxon>
    </lineage>
</organism>
<dbReference type="EMBL" id="JAFLRJ010000486">
    <property type="protein sequence ID" value="MBO0517061.1"/>
    <property type="molecule type" value="Genomic_DNA"/>
</dbReference>
<feature type="transmembrane region" description="Helical" evidence="1">
    <location>
        <begin position="63"/>
        <end position="80"/>
    </location>
</feature>
<proteinExistence type="predicted"/>
<keyword evidence="1" id="KW-1133">Transmembrane helix</keyword>
<dbReference type="AlphaFoldDB" id="A0A939FF77"/>
<name>A0A939FF77_9ACTN</name>
<reference evidence="2" key="1">
    <citation type="submission" date="2021-03" db="EMBL/GenBank/DDBJ databases">
        <title>Streptomyces poriferae sp. nov., a novel marine sponge-derived Actinobacteria species with anti-MRSA activity.</title>
        <authorList>
            <person name="Sandoval-Powers M."/>
            <person name="Kralova S."/>
            <person name="Nguyen G.-S."/>
            <person name="Fawwal D."/>
            <person name="Degnes K."/>
            <person name="Klinkenberg G."/>
            <person name="Sletta H."/>
            <person name="Wentzel A."/>
            <person name="Liles M.R."/>
        </authorList>
    </citation>
    <scope>NUCLEOTIDE SEQUENCE</scope>
    <source>
        <strain evidence="2">DSM 41794</strain>
    </source>
</reference>